<protein>
    <submittedName>
        <fullName evidence="1">Uncharacterized protein</fullName>
    </submittedName>
</protein>
<evidence type="ECO:0000313" key="1">
    <source>
        <dbReference type="EMBL" id="RKN42808.1"/>
    </source>
</evidence>
<comment type="caution">
    <text evidence="1">The sequence shown here is derived from an EMBL/GenBank/DDBJ whole genome shotgun (WGS) entry which is preliminary data.</text>
</comment>
<sequence>MTLCRADVDCVRWRYGCTAKPVLTWCSGLGTLGGMAWTTPRQDPERSRRRQQLLAELAGARAVRQRERPQRRRTEQLRQLIAMRRRVAG</sequence>
<keyword evidence="2" id="KW-1185">Reference proteome</keyword>
<organism evidence="1 2">
    <name type="scientific">Micromonospora endolithica</name>
    <dbReference type="NCBI Taxonomy" id="230091"/>
    <lineage>
        <taxon>Bacteria</taxon>
        <taxon>Bacillati</taxon>
        <taxon>Actinomycetota</taxon>
        <taxon>Actinomycetes</taxon>
        <taxon>Micromonosporales</taxon>
        <taxon>Micromonosporaceae</taxon>
        <taxon>Micromonospora</taxon>
    </lineage>
</organism>
<dbReference type="EMBL" id="RBAK01000009">
    <property type="protein sequence ID" value="RKN42808.1"/>
    <property type="molecule type" value="Genomic_DNA"/>
</dbReference>
<name>A0A3A9Z3H1_9ACTN</name>
<proteinExistence type="predicted"/>
<dbReference type="AlphaFoldDB" id="A0A3A9Z3H1"/>
<gene>
    <name evidence="1" type="ORF">D7223_22580</name>
</gene>
<evidence type="ECO:0000313" key="2">
    <source>
        <dbReference type="Proteomes" id="UP000281726"/>
    </source>
</evidence>
<dbReference type="Proteomes" id="UP000281726">
    <property type="component" value="Unassembled WGS sequence"/>
</dbReference>
<accession>A0A3A9Z3H1</accession>
<reference evidence="1 2" key="1">
    <citation type="journal article" date="2004" name="Syst. Appl. Microbiol.">
        <title>Cryptoendolithic actinomycetes from antarctic sandstone rock samples: Micromonospora endolithica sp. nov. and two isolates related to Micromonospora coerulea Jensen 1932.</title>
        <authorList>
            <person name="Hirsch P."/>
            <person name="Mevs U."/>
            <person name="Kroppenstedt R.M."/>
            <person name="Schumann P."/>
            <person name="Stackebrandt E."/>
        </authorList>
    </citation>
    <scope>NUCLEOTIDE SEQUENCE [LARGE SCALE GENOMIC DNA]</scope>
    <source>
        <strain evidence="1 2">JCM 12677</strain>
    </source>
</reference>